<dbReference type="Proteomes" id="UP000244005">
    <property type="component" value="Unassembled WGS sequence"/>
</dbReference>
<feature type="compositionally biased region" description="Polar residues" evidence="1">
    <location>
        <begin position="160"/>
        <end position="171"/>
    </location>
</feature>
<sequence>MAGYLGGMVQQRRGEDERTSEEEQQPQAAASGREFRDSPMEQQHVGRDAPTSQVGYGGGDRTAEYVHYPPAQDAESVVERNDELEEGQAHGGRFVGGHGITDPRLSADQPLSNPQALGLPDYGGNAGRPTESHYSSSDRNVDPPAAKSGHGAYAGEGAAQRSSSEYGTTDANARPSEAGDGVSGPGGYAGEGGSKVTGYGTCDGNAFPSEAGTGVSSEGGYAGEGGAQRSFSSQESPYGSSVPNAKPSEAGTGTSALGGYAGEGGAQRDADRSFPVTHKSQHVQDSSSEFGLPTPMRPPGAPALLDEQHLDGPKYGRDSDSSTAGDEFRPAGLQEDEVRAGVPHGVVSGHPSGAGQENYGAGEVGKVGHQDAQPHEYHQTGSFPSHGGSAYSQEYTQPDAPDTRFSDLQGVDHHQTSSKHSPAETTNMTPTAVDGNTHQEEGFMAKLKSHLPGHKQHHAPMNVDTKPATDPTTPGAEHEKPSFMEKIKDKLSPGHHNKQTTEQKF</sequence>
<feature type="compositionally biased region" description="Basic and acidic residues" evidence="1">
    <location>
        <begin position="476"/>
        <end position="492"/>
    </location>
</feature>
<evidence type="ECO:0008006" key="4">
    <source>
        <dbReference type="Google" id="ProtNLM"/>
    </source>
</evidence>
<dbReference type="AlphaFoldDB" id="A0A2R6WUT3"/>
<feature type="compositionally biased region" description="Basic and acidic residues" evidence="1">
    <location>
        <begin position="401"/>
        <end position="415"/>
    </location>
</feature>
<protein>
    <recommendedName>
        <fullName evidence="4">Dehydrin</fullName>
    </recommendedName>
</protein>
<dbReference type="OrthoDB" id="10379575at2759"/>
<feature type="compositionally biased region" description="Gly residues" evidence="1">
    <location>
        <begin position="89"/>
        <end position="99"/>
    </location>
</feature>
<dbReference type="EMBL" id="KZ772728">
    <property type="protein sequence ID" value="PTQ37616.1"/>
    <property type="molecule type" value="Genomic_DNA"/>
</dbReference>
<feature type="compositionally biased region" description="Basic and acidic residues" evidence="1">
    <location>
        <begin position="33"/>
        <end position="47"/>
    </location>
</feature>
<evidence type="ECO:0000313" key="2">
    <source>
        <dbReference type="EMBL" id="PTQ37616.1"/>
    </source>
</evidence>
<proteinExistence type="predicted"/>
<name>A0A2R6WUT3_MARPO</name>
<dbReference type="Gramene" id="Mp6g15610.1">
    <property type="protein sequence ID" value="Mp6g15610.1.cds"/>
    <property type="gene ID" value="Mp6g15610"/>
</dbReference>
<feature type="compositionally biased region" description="Basic and acidic residues" evidence="1">
    <location>
        <begin position="306"/>
        <end position="320"/>
    </location>
</feature>
<feature type="compositionally biased region" description="Polar residues" evidence="1">
    <location>
        <begin position="418"/>
        <end position="436"/>
    </location>
</feature>
<organism evidence="2 3">
    <name type="scientific">Marchantia polymorpha</name>
    <name type="common">Common liverwort</name>
    <name type="synonym">Marchantia aquatica</name>
    <dbReference type="NCBI Taxonomy" id="3197"/>
    <lineage>
        <taxon>Eukaryota</taxon>
        <taxon>Viridiplantae</taxon>
        <taxon>Streptophyta</taxon>
        <taxon>Embryophyta</taxon>
        <taxon>Marchantiophyta</taxon>
        <taxon>Marchantiopsida</taxon>
        <taxon>Marchantiidae</taxon>
        <taxon>Marchantiales</taxon>
        <taxon>Marchantiaceae</taxon>
        <taxon>Marchantia</taxon>
    </lineage>
</organism>
<accession>A0A2R6WUT3</accession>
<evidence type="ECO:0000313" key="3">
    <source>
        <dbReference type="Proteomes" id="UP000244005"/>
    </source>
</evidence>
<feature type="compositionally biased region" description="Gly residues" evidence="1">
    <location>
        <begin position="181"/>
        <end position="195"/>
    </location>
</feature>
<gene>
    <name evidence="2" type="ORF">MARPO_0056s0073</name>
</gene>
<reference evidence="3" key="1">
    <citation type="journal article" date="2017" name="Cell">
        <title>Insights into land plant evolution garnered from the Marchantia polymorpha genome.</title>
        <authorList>
            <person name="Bowman J.L."/>
            <person name="Kohchi T."/>
            <person name="Yamato K.T."/>
            <person name="Jenkins J."/>
            <person name="Shu S."/>
            <person name="Ishizaki K."/>
            <person name="Yamaoka S."/>
            <person name="Nishihama R."/>
            <person name="Nakamura Y."/>
            <person name="Berger F."/>
            <person name="Adam C."/>
            <person name="Aki S.S."/>
            <person name="Althoff F."/>
            <person name="Araki T."/>
            <person name="Arteaga-Vazquez M.A."/>
            <person name="Balasubrmanian S."/>
            <person name="Barry K."/>
            <person name="Bauer D."/>
            <person name="Boehm C.R."/>
            <person name="Briginshaw L."/>
            <person name="Caballero-Perez J."/>
            <person name="Catarino B."/>
            <person name="Chen F."/>
            <person name="Chiyoda S."/>
            <person name="Chovatia M."/>
            <person name="Davies K.M."/>
            <person name="Delmans M."/>
            <person name="Demura T."/>
            <person name="Dierschke T."/>
            <person name="Dolan L."/>
            <person name="Dorantes-Acosta A.E."/>
            <person name="Eklund D.M."/>
            <person name="Florent S.N."/>
            <person name="Flores-Sandoval E."/>
            <person name="Fujiyama A."/>
            <person name="Fukuzawa H."/>
            <person name="Galik B."/>
            <person name="Grimanelli D."/>
            <person name="Grimwood J."/>
            <person name="Grossniklaus U."/>
            <person name="Hamada T."/>
            <person name="Haseloff J."/>
            <person name="Hetherington A.J."/>
            <person name="Higo A."/>
            <person name="Hirakawa Y."/>
            <person name="Hundley H.N."/>
            <person name="Ikeda Y."/>
            <person name="Inoue K."/>
            <person name="Inoue S.I."/>
            <person name="Ishida S."/>
            <person name="Jia Q."/>
            <person name="Kakita M."/>
            <person name="Kanazawa T."/>
            <person name="Kawai Y."/>
            <person name="Kawashima T."/>
            <person name="Kennedy M."/>
            <person name="Kinose K."/>
            <person name="Kinoshita T."/>
            <person name="Kohara Y."/>
            <person name="Koide E."/>
            <person name="Komatsu K."/>
            <person name="Kopischke S."/>
            <person name="Kubo M."/>
            <person name="Kyozuka J."/>
            <person name="Lagercrantz U."/>
            <person name="Lin S.S."/>
            <person name="Lindquist E."/>
            <person name="Lipzen A.M."/>
            <person name="Lu C.W."/>
            <person name="De Luna E."/>
            <person name="Martienssen R.A."/>
            <person name="Minamino N."/>
            <person name="Mizutani M."/>
            <person name="Mizutani M."/>
            <person name="Mochizuki N."/>
            <person name="Monte I."/>
            <person name="Mosher R."/>
            <person name="Nagasaki H."/>
            <person name="Nakagami H."/>
            <person name="Naramoto S."/>
            <person name="Nishitani K."/>
            <person name="Ohtani M."/>
            <person name="Okamoto T."/>
            <person name="Okumura M."/>
            <person name="Phillips J."/>
            <person name="Pollak B."/>
            <person name="Reinders A."/>
            <person name="Rovekamp M."/>
            <person name="Sano R."/>
            <person name="Sawa S."/>
            <person name="Schmid M.W."/>
            <person name="Shirakawa M."/>
            <person name="Solano R."/>
            <person name="Spunde A."/>
            <person name="Suetsugu N."/>
            <person name="Sugano S."/>
            <person name="Sugiyama A."/>
            <person name="Sun R."/>
            <person name="Suzuki Y."/>
            <person name="Takenaka M."/>
            <person name="Takezawa D."/>
            <person name="Tomogane H."/>
            <person name="Tsuzuki M."/>
            <person name="Ueda T."/>
            <person name="Umeda M."/>
            <person name="Ward J.M."/>
            <person name="Watanabe Y."/>
            <person name="Yazaki K."/>
            <person name="Yokoyama R."/>
            <person name="Yoshitake Y."/>
            <person name="Yotsui I."/>
            <person name="Zachgo S."/>
            <person name="Schmutz J."/>
        </authorList>
    </citation>
    <scope>NUCLEOTIDE SEQUENCE [LARGE SCALE GENOMIC DNA]</scope>
    <source>
        <strain evidence="3">Tak-1</strain>
    </source>
</reference>
<feature type="compositionally biased region" description="Basic residues" evidence="1">
    <location>
        <begin position="447"/>
        <end position="458"/>
    </location>
</feature>
<feature type="compositionally biased region" description="Polar residues" evidence="1">
    <location>
        <begin position="229"/>
        <end position="243"/>
    </location>
</feature>
<feature type="region of interest" description="Disordered" evidence="1">
    <location>
        <begin position="1"/>
        <end position="505"/>
    </location>
</feature>
<keyword evidence="3" id="KW-1185">Reference proteome</keyword>
<evidence type="ECO:0000256" key="1">
    <source>
        <dbReference type="SAM" id="MobiDB-lite"/>
    </source>
</evidence>
<feature type="compositionally biased region" description="Basic and acidic residues" evidence="1">
    <location>
        <begin position="366"/>
        <end position="378"/>
    </location>
</feature>